<keyword evidence="7" id="KW-1185">Reference proteome</keyword>
<dbReference type="GO" id="GO:0032545">
    <property type="term" value="C:CURI complex"/>
    <property type="evidence" value="ECO:0007669"/>
    <property type="project" value="TreeGrafter"/>
</dbReference>
<dbReference type="AlphaFoldDB" id="A0A9P0FAQ9"/>
<evidence type="ECO:0000256" key="2">
    <source>
        <dbReference type="ARBA" id="ARBA00022884"/>
    </source>
</evidence>
<dbReference type="GO" id="GO:0000028">
    <property type="term" value="P:ribosomal small subunit assembly"/>
    <property type="evidence" value="ECO:0007669"/>
    <property type="project" value="TreeGrafter"/>
</dbReference>
<proteinExistence type="inferred from homology"/>
<organism evidence="6 7">
    <name type="scientific">Brassicogethes aeneus</name>
    <name type="common">Rape pollen beetle</name>
    <name type="synonym">Meligethes aeneus</name>
    <dbReference type="NCBI Taxonomy" id="1431903"/>
    <lineage>
        <taxon>Eukaryota</taxon>
        <taxon>Metazoa</taxon>
        <taxon>Ecdysozoa</taxon>
        <taxon>Arthropoda</taxon>
        <taxon>Hexapoda</taxon>
        <taxon>Insecta</taxon>
        <taxon>Pterygota</taxon>
        <taxon>Neoptera</taxon>
        <taxon>Endopterygota</taxon>
        <taxon>Coleoptera</taxon>
        <taxon>Polyphaga</taxon>
        <taxon>Cucujiformia</taxon>
        <taxon>Nitidulidae</taxon>
        <taxon>Meligethinae</taxon>
        <taxon>Brassicogethes</taxon>
    </lineage>
</organism>
<sequence length="249" mass="28759">MCASNNQGFKVLKLRFSPESSCSHSIFVKEHSVRTHDDSKPSGRTIFILNLPPYATNDSIEHVFSEAGKVDSVILQSSVNNEEKINNGFNVGFVVFHKREGLLRALKLNNIKPLSNTEHTVKTGLSKWIEEYNSKICDPTELQEEINNYMMEYEKIEKDSKDKKDEVDDDGWTVVSKKGRNPGVARKESVELKLNEKVKESSKKKELKNFYTFQIRESKMKNIANLRKNYEEAKKKVTEMKSARRFKPY</sequence>
<accession>A0A9P0FAQ9</accession>
<dbReference type="SUPFAM" id="SSF54928">
    <property type="entry name" value="RNA-binding domain, RBD"/>
    <property type="match status" value="1"/>
</dbReference>
<dbReference type="EMBL" id="OV121132">
    <property type="protein sequence ID" value="CAH0546252.1"/>
    <property type="molecule type" value="Genomic_DNA"/>
</dbReference>
<keyword evidence="2 3" id="KW-0694">RNA-binding</keyword>
<keyword evidence="4" id="KW-0175">Coiled coil</keyword>
<dbReference type="CDD" id="cd12951">
    <property type="entry name" value="RRP7_Rrp7A"/>
    <property type="match status" value="1"/>
</dbReference>
<dbReference type="PROSITE" id="PS50102">
    <property type="entry name" value="RRM"/>
    <property type="match status" value="1"/>
</dbReference>
<dbReference type="Pfam" id="PF12923">
    <property type="entry name" value="RRP7"/>
    <property type="match status" value="1"/>
</dbReference>
<dbReference type="Pfam" id="PF00076">
    <property type="entry name" value="RRM_1"/>
    <property type="match status" value="1"/>
</dbReference>
<dbReference type="PANTHER" id="PTHR13191">
    <property type="entry name" value="RIBOSOMAL RNA PROCESSING PROTEIN 7-RELATED"/>
    <property type="match status" value="1"/>
</dbReference>
<dbReference type="InterPro" id="IPR012677">
    <property type="entry name" value="Nucleotide-bd_a/b_plait_sf"/>
</dbReference>
<reference evidence="6" key="1">
    <citation type="submission" date="2021-12" db="EMBL/GenBank/DDBJ databases">
        <authorList>
            <person name="King R."/>
        </authorList>
    </citation>
    <scope>NUCLEOTIDE SEQUENCE</scope>
</reference>
<evidence type="ECO:0000259" key="5">
    <source>
        <dbReference type="PROSITE" id="PS50102"/>
    </source>
</evidence>
<dbReference type="InterPro" id="IPR035979">
    <property type="entry name" value="RBD_domain_sf"/>
</dbReference>
<comment type="similarity">
    <text evidence="1">Belongs to the RRP7 family.</text>
</comment>
<name>A0A9P0FAQ9_BRAAE</name>
<evidence type="ECO:0000313" key="6">
    <source>
        <dbReference type="EMBL" id="CAH0546252.1"/>
    </source>
</evidence>
<dbReference type="Gene3D" id="6.10.250.1770">
    <property type="match status" value="1"/>
</dbReference>
<evidence type="ECO:0000256" key="4">
    <source>
        <dbReference type="SAM" id="Coils"/>
    </source>
</evidence>
<dbReference type="InterPro" id="IPR000504">
    <property type="entry name" value="RRM_dom"/>
</dbReference>
<dbReference type="PANTHER" id="PTHR13191:SF0">
    <property type="entry name" value="RIBOSOMAL RNA-PROCESSING PROTEIN 7 HOMOLOG A-RELATED"/>
    <property type="match status" value="1"/>
</dbReference>
<dbReference type="Gene3D" id="3.30.70.330">
    <property type="match status" value="1"/>
</dbReference>
<protein>
    <recommendedName>
        <fullName evidence="5">RRM domain-containing protein</fullName>
    </recommendedName>
</protein>
<gene>
    <name evidence="6" type="ORF">MELIAE_LOCUS460</name>
</gene>
<dbReference type="OrthoDB" id="5390at2759"/>
<feature type="domain" description="RRM" evidence="5">
    <location>
        <begin position="44"/>
        <end position="128"/>
    </location>
</feature>
<feature type="coiled-coil region" evidence="4">
    <location>
        <begin position="216"/>
        <end position="243"/>
    </location>
</feature>
<dbReference type="GO" id="GO:0034456">
    <property type="term" value="C:UTP-C complex"/>
    <property type="evidence" value="ECO:0007669"/>
    <property type="project" value="TreeGrafter"/>
</dbReference>
<evidence type="ECO:0000313" key="7">
    <source>
        <dbReference type="Proteomes" id="UP001154078"/>
    </source>
</evidence>
<evidence type="ECO:0000256" key="3">
    <source>
        <dbReference type="PROSITE-ProRule" id="PRU00176"/>
    </source>
</evidence>
<evidence type="ECO:0000256" key="1">
    <source>
        <dbReference type="ARBA" id="ARBA00006110"/>
    </source>
</evidence>
<dbReference type="InterPro" id="IPR040446">
    <property type="entry name" value="RRP7"/>
</dbReference>
<dbReference type="SMART" id="SM00360">
    <property type="entry name" value="RRM"/>
    <property type="match status" value="1"/>
</dbReference>
<dbReference type="InterPro" id="IPR024326">
    <property type="entry name" value="RRP7_C"/>
</dbReference>
<dbReference type="Proteomes" id="UP001154078">
    <property type="component" value="Chromosome 1"/>
</dbReference>
<dbReference type="GO" id="GO:0003723">
    <property type="term" value="F:RNA binding"/>
    <property type="evidence" value="ECO:0007669"/>
    <property type="project" value="UniProtKB-UniRule"/>
</dbReference>
<dbReference type="GO" id="GO:0006364">
    <property type="term" value="P:rRNA processing"/>
    <property type="evidence" value="ECO:0007669"/>
    <property type="project" value="TreeGrafter"/>
</dbReference>